<protein>
    <submittedName>
        <fullName evidence="2">Methyltransferase</fullName>
    </submittedName>
</protein>
<organism evidence="2 3">
    <name type="scientific">Catellatospora bangladeshensis</name>
    <dbReference type="NCBI Taxonomy" id="310355"/>
    <lineage>
        <taxon>Bacteria</taxon>
        <taxon>Bacillati</taxon>
        <taxon>Actinomycetota</taxon>
        <taxon>Actinomycetes</taxon>
        <taxon>Micromonosporales</taxon>
        <taxon>Micromonosporaceae</taxon>
        <taxon>Catellatospora</taxon>
    </lineage>
</organism>
<evidence type="ECO:0000313" key="3">
    <source>
        <dbReference type="Proteomes" id="UP000601223"/>
    </source>
</evidence>
<sequence length="264" mass="27738">MNGSAWELFDRVAADYDEVVPFFASFGTAIIAAIDPPPGCRFLDLGAGRGALTAPALARGCAVTAVDAAPGMVRHLAAAYPDAAVHVMDAQALTLADDGFDVVASSFAIHVLDDPAAGVAEAFRVLKPGGRFAFTGGSARSKGGPAVSGADELGVRLNELFGEFAAHLPPNGSMGTPVDAADLLEGAGFVDLREDFAEVAIPFPDTETLWRWSMTHGYRAFIEDLPADRRAEFHDRVLALRAKDLVLRRVTGVWSGRKPGFGAA</sequence>
<name>A0A8J3NKZ8_9ACTN</name>
<gene>
    <name evidence="2" type="ORF">Cba03nite_48970</name>
</gene>
<keyword evidence="2" id="KW-0489">Methyltransferase</keyword>
<dbReference type="CDD" id="cd02440">
    <property type="entry name" value="AdoMet_MTases"/>
    <property type="match status" value="1"/>
</dbReference>
<accession>A0A8J3NKZ8</accession>
<comment type="caution">
    <text evidence="2">The sequence shown here is derived from an EMBL/GenBank/DDBJ whole genome shotgun (WGS) entry which is preliminary data.</text>
</comment>
<dbReference type="GO" id="GO:0032259">
    <property type="term" value="P:methylation"/>
    <property type="evidence" value="ECO:0007669"/>
    <property type="project" value="UniProtKB-KW"/>
</dbReference>
<dbReference type="InterPro" id="IPR029063">
    <property type="entry name" value="SAM-dependent_MTases_sf"/>
</dbReference>
<keyword evidence="2" id="KW-0808">Transferase</keyword>
<dbReference type="PANTHER" id="PTHR43591">
    <property type="entry name" value="METHYLTRANSFERASE"/>
    <property type="match status" value="1"/>
</dbReference>
<keyword evidence="3" id="KW-1185">Reference proteome</keyword>
<proteinExistence type="predicted"/>
<dbReference type="Pfam" id="PF08241">
    <property type="entry name" value="Methyltransf_11"/>
    <property type="match status" value="1"/>
</dbReference>
<dbReference type="GO" id="GO:0008757">
    <property type="term" value="F:S-adenosylmethionine-dependent methyltransferase activity"/>
    <property type="evidence" value="ECO:0007669"/>
    <property type="project" value="InterPro"/>
</dbReference>
<dbReference type="InterPro" id="IPR013216">
    <property type="entry name" value="Methyltransf_11"/>
</dbReference>
<feature type="domain" description="Methyltransferase type 11" evidence="1">
    <location>
        <begin position="43"/>
        <end position="134"/>
    </location>
</feature>
<dbReference type="AlphaFoldDB" id="A0A8J3NKZ8"/>
<dbReference type="PANTHER" id="PTHR43591:SF24">
    <property type="entry name" value="2-METHOXY-6-POLYPRENYL-1,4-BENZOQUINOL METHYLASE, MITOCHONDRIAL"/>
    <property type="match status" value="1"/>
</dbReference>
<dbReference type="RefSeq" id="WP_203750540.1">
    <property type="nucleotide sequence ID" value="NZ_BONF01000029.1"/>
</dbReference>
<dbReference type="Proteomes" id="UP000601223">
    <property type="component" value="Unassembled WGS sequence"/>
</dbReference>
<evidence type="ECO:0000259" key="1">
    <source>
        <dbReference type="Pfam" id="PF08241"/>
    </source>
</evidence>
<evidence type="ECO:0000313" key="2">
    <source>
        <dbReference type="EMBL" id="GIF83548.1"/>
    </source>
</evidence>
<reference evidence="2 3" key="1">
    <citation type="submission" date="2021-01" db="EMBL/GenBank/DDBJ databases">
        <title>Whole genome shotgun sequence of Catellatospora bangladeshensis NBRC 107357.</title>
        <authorList>
            <person name="Komaki H."/>
            <person name="Tamura T."/>
        </authorList>
    </citation>
    <scope>NUCLEOTIDE SEQUENCE [LARGE SCALE GENOMIC DNA]</scope>
    <source>
        <strain evidence="2 3">NBRC 107357</strain>
    </source>
</reference>
<dbReference type="SUPFAM" id="SSF53335">
    <property type="entry name" value="S-adenosyl-L-methionine-dependent methyltransferases"/>
    <property type="match status" value="1"/>
</dbReference>
<dbReference type="Gene3D" id="3.40.50.150">
    <property type="entry name" value="Vaccinia Virus protein VP39"/>
    <property type="match status" value="1"/>
</dbReference>
<dbReference type="EMBL" id="BONF01000029">
    <property type="protein sequence ID" value="GIF83548.1"/>
    <property type="molecule type" value="Genomic_DNA"/>
</dbReference>